<keyword evidence="3" id="KW-1185">Reference proteome</keyword>
<dbReference type="EMBL" id="LACI01002040">
    <property type="protein sequence ID" value="KJU83105.1"/>
    <property type="molecule type" value="Genomic_DNA"/>
</dbReference>
<feature type="transmembrane region" description="Helical" evidence="1">
    <location>
        <begin position="335"/>
        <end position="354"/>
    </location>
</feature>
<reference evidence="2 3" key="1">
    <citation type="submission" date="2015-02" db="EMBL/GenBank/DDBJ databases">
        <title>Single-cell genomics of uncultivated deep-branching MTB reveals a conserved set of magnetosome genes.</title>
        <authorList>
            <person name="Kolinko S."/>
            <person name="Richter M."/>
            <person name="Glockner F.O."/>
            <person name="Brachmann A."/>
            <person name="Schuler D."/>
        </authorList>
    </citation>
    <scope>NUCLEOTIDE SEQUENCE [LARGE SCALE GENOMIC DNA]</scope>
    <source>
        <strain evidence="2">TM-1</strain>
    </source>
</reference>
<organism evidence="2 3">
    <name type="scientific">Candidatus Magnetobacterium bavaricum</name>
    <dbReference type="NCBI Taxonomy" id="29290"/>
    <lineage>
        <taxon>Bacteria</taxon>
        <taxon>Pseudomonadati</taxon>
        <taxon>Nitrospirota</taxon>
        <taxon>Thermodesulfovibrionia</taxon>
        <taxon>Thermodesulfovibrionales</taxon>
        <taxon>Candidatus Magnetobacteriaceae</taxon>
        <taxon>Candidatus Magnetobacterium</taxon>
    </lineage>
</organism>
<accession>A0A0F3GMF4</accession>
<feature type="transmembrane region" description="Helical" evidence="1">
    <location>
        <begin position="227"/>
        <end position="243"/>
    </location>
</feature>
<keyword evidence="1" id="KW-0472">Membrane</keyword>
<name>A0A0F3GMF4_9BACT</name>
<protein>
    <submittedName>
        <fullName evidence="2">Membrane protein</fullName>
    </submittedName>
</protein>
<feature type="transmembrane region" description="Helical" evidence="1">
    <location>
        <begin position="127"/>
        <end position="145"/>
    </location>
</feature>
<keyword evidence="1" id="KW-0812">Transmembrane</keyword>
<proteinExistence type="predicted"/>
<feature type="transmembrane region" description="Helical" evidence="1">
    <location>
        <begin position="249"/>
        <end position="270"/>
    </location>
</feature>
<feature type="transmembrane region" description="Helical" evidence="1">
    <location>
        <begin position="152"/>
        <end position="174"/>
    </location>
</feature>
<dbReference type="Proteomes" id="UP000033423">
    <property type="component" value="Unassembled WGS sequence"/>
</dbReference>
<evidence type="ECO:0000313" key="2">
    <source>
        <dbReference type="EMBL" id="KJU83105.1"/>
    </source>
</evidence>
<evidence type="ECO:0000313" key="3">
    <source>
        <dbReference type="Proteomes" id="UP000033423"/>
    </source>
</evidence>
<evidence type="ECO:0000256" key="1">
    <source>
        <dbReference type="SAM" id="Phobius"/>
    </source>
</evidence>
<feature type="transmembrane region" description="Helical" evidence="1">
    <location>
        <begin position="43"/>
        <end position="63"/>
    </location>
</feature>
<keyword evidence="1" id="KW-1133">Transmembrane helix</keyword>
<dbReference type="AlphaFoldDB" id="A0A0F3GMF4"/>
<comment type="caution">
    <text evidence="2">The sequence shown here is derived from an EMBL/GenBank/DDBJ whole genome shotgun (WGS) entry which is preliminary data.</text>
</comment>
<feature type="transmembrane region" description="Helical" evidence="1">
    <location>
        <begin position="189"/>
        <end position="220"/>
    </location>
</feature>
<gene>
    <name evidence="2" type="ORF">MBAV_004703</name>
</gene>
<sequence>MSFSDTAKSERQKCQDIQCRRSLMHVIGNCLTHVISRANNVPCFLLVFFFILTRLPFFVYYPFVVFTPDSWTYSLPSYVLDFSSQEVYLYNSFIGRTIGTLPAFDVRTPGYPMFVFIVRHLLDGNNITIALVQSLLTLLSTIFYVKIIQKFYGTMAAILHSLVCCIFITSSIFISQEFTYAPESVYTNVIILFISLLILSLNSPGIFSLATASTAIALAIFLRPNDMYLLVIAFFCVIYMFVNSYSRKYIFAFIAPCCILLLSLTTYNYLTIRSFSISHLGSLNLIGATIFYMEPDNEYPPVINNLIIRIQAAIPENIKQAFKNSTNTEKTFEAYLSYFVLGSMKFYAGMYGIIDSIDKEDVTKPIRRTRFIRTIPYLRTIALKAIAAHPLYT</sequence>